<evidence type="ECO:0000313" key="2">
    <source>
        <dbReference type="Proteomes" id="UP000295632"/>
    </source>
</evidence>
<keyword evidence="2" id="KW-1185">Reference proteome</keyword>
<name>A0A4R6TTK6_9BACI</name>
<gene>
    <name evidence="1" type="ORF">EV213_1276</name>
</gene>
<protein>
    <submittedName>
        <fullName evidence="1">Uncharacterized protein</fullName>
    </submittedName>
</protein>
<organism evidence="1 2">
    <name type="scientific">Aureibacillus halotolerans</name>
    <dbReference type="NCBI Taxonomy" id="1508390"/>
    <lineage>
        <taxon>Bacteria</taxon>
        <taxon>Bacillati</taxon>
        <taxon>Bacillota</taxon>
        <taxon>Bacilli</taxon>
        <taxon>Bacillales</taxon>
        <taxon>Bacillaceae</taxon>
        <taxon>Aureibacillus</taxon>
    </lineage>
</organism>
<reference evidence="1 2" key="1">
    <citation type="submission" date="2019-03" db="EMBL/GenBank/DDBJ databases">
        <title>Genomic Encyclopedia of Type Strains, Phase IV (KMG-IV): sequencing the most valuable type-strain genomes for metagenomic binning, comparative biology and taxonomic classification.</title>
        <authorList>
            <person name="Goeker M."/>
        </authorList>
    </citation>
    <scope>NUCLEOTIDE SEQUENCE [LARGE SCALE GENOMIC DNA]</scope>
    <source>
        <strain evidence="1 2">DSM 28697</strain>
    </source>
</reference>
<dbReference type="AlphaFoldDB" id="A0A4R6TTK6"/>
<accession>A0A4R6TTK6</accession>
<comment type="caution">
    <text evidence="1">The sequence shown here is derived from an EMBL/GenBank/DDBJ whole genome shotgun (WGS) entry which is preliminary data.</text>
</comment>
<dbReference type="Proteomes" id="UP000295632">
    <property type="component" value="Unassembled WGS sequence"/>
</dbReference>
<proteinExistence type="predicted"/>
<dbReference type="EMBL" id="SNYJ01000027">
    <property type="protein sequence ID" value="TDQ34110.1"/>
    <property type="molecule type" value="Genomic_DNA"/>
</dbReference>
<dbReference type="RefSeq" id="WP_133582249.1">
    <property type="nucleotide sequence ID" value="NZ_SNYJ01000027.1"/>
</dbReference>
<sequence length="62" mass="7956">MHEWWAYVDYFRTLFHEYFAQYVDQLEKYVHLMTDDEIQNFDEEIKRKEKEKHIEKLNKDIK</sequence>
<evidence type="ECO:0000313" key="1">
    <source>
        <dbReference type="EMBL" id="TDQ34110.1"/>
    </source>
</evidence>